<feature type="compositionally biased region" description="Low complexity" evidence="1">
    <location>
        <begin position="302"/>
        <end position="321"/>
    </location>
</feature>
<dbReference type="STRING" id="3659.A0A0A0LAC4"/>
<proteinExistence type="predicted"/>
<dbReference type="OrthoDB" id="1931260at2759"/>
<gene>
    <name evidence="2" type="ORF">Csa_3G736830</name>
</gene>
<keyword evidence="3" id="KW-1185">Reference proteome</keyword>
<accession>A0A0A0LAC4</accession>
<dbReference type="PANTHER" id="PTHR33737:SF2">
    <property type="entry name" value="OS12G0102700 PROTEIN"/>
    <property type="match status" value="1"/>
</dbReference>
<feature type="region of interest" description="Disordered" evidence="1">
    <location>
        <begin position="177"/>
        <end position="533"/>
    </location>
</feature>
<dbReference type="EMBL" id="CM002924">
    <property type="protein sequence ID" value="KGN58935.1"/>
    <property type="molecule type" value="Genomic_DNA"/>
</dbReference>
<reference evidence="2 3" key="2">
    <citation type="journal article" date="2009" name="PLoS ONE">
        <title>An integrated genetic and cytogenetic map of the cucumber genome.</title>
        <authorList>
            <person name="Ren Y."/>
            <person name="Zhang Z."/>
            <person name="Liu J."/>
            <person name="Staub J.E."/>
            <person name="Han Y."/>
            <person name="Cheng Z."/>
            <person name="Li X."/>
            <person name="Lu J."/>
            <person name="Miao H."/>
            <person name="Kang H."/>
            <person name="Xie B."/>
            <person name="Gu X."/>
            <person name="Wang X."/>
            <person name="Du Y."/>
            <person name="Jin W."/>
            <person name="Huang S."/>
        </authorList>
    </citation>
    <scope>NUCLEOTIDE SEQUENCE [LARGE SCALE GENOMIC DNA]</scope>
    <source>
        <strain evidence="3">cv. 9930</strain>
    </source>
</reference>
<evidence type="ECO:0000256" key="1">
    <source>
        <dbReference type="SAM" id="MobiDB-lite"/>
    </source>
</evidence>
<protein>
    <submittedName>
        <fullName evidence="2">Uncharacterized protein</fullName>
    </submittedName>
</protein>
<feature type="compositionally biased region" description="Low complexity" evidence="1">
    <location>
        <begin position="252"/>
        <end position="264"/>
    </location>
</feature>
<dbReference type="PANTHER" id="PTHR33737">
    <property type="entry name" value="OS05G0121800 PROTEIN"/>
    <property type="match status" value="1"/>
</dbReference>
<dbReference type="InterPro" id="IPR045882">
    <property type="entry name" value="GPT1/2"/>
</dbReference>
<dbReference type="OMA" id="ESESWVM"/>
<feature type="compositionally biased region" description="Polar residues" evidence="1">
    <location>
        <begin position="509"/>
        <end position="520"/>
    </location>
</feature>
<feature type="compositionally biased region" description="Polar residues" evidence="1">
    <location>
        <begin position="343"/>
        <end position="357"/>
    </location>
</feature>
<feature type="compositionally biased region" description="Polar residues" evidence="1">
    <location>
        <begin position="233"/>
        <end position="242"/>
    </location>
</feature>
<reference evidence="2 3" key="3">
    <citation type="journal article" date="2010" name="BMC Genomics">
        <title>Transcriptome sequencing and comparative analysis of cucumber flowers with different sex types.</title>
        <authorList>
            <person name="Guo S."/>
            <person name="Zheng Y."/>
            <person name="Joung J.G."/>
            <person name="Liu S."/>
            <person name="Zhang Z."/>
            <person name="Crasta O.R."/>
            <person name="Sobral B.W."/>
            <person name="Xu Y."/>
            <person name="Huang S."/>
            <person name="Fei Z."/>
        </authorList>
    </citation>
    <scope>NUCLEOTIDE SEQUENCE [LARGE SCALE GENOMIC DNA]</scope>
    <source>
        <strain evidence="3">cv. 9930</strain>
    </source>
</reference>
<dbReference type="eggNOG" id="ENOG502QR5K">
    <property type="taxonomic scope" value="Eukaryota"/>
</dbReference>
<feature type="compositionally biased region" description="Low complexity" evidence="1">
    <location>
        <begin position="370"/>
        <end position="393"/>
    </location>
</feature>
<dbReference type="AlphaFoldDB" id="A0A0A0LAC4"/>
<dbReference type="Gramene" id="KGN58935">
    <property type="protein sequence ID" value="KGN58935"/>
    <property type="gene ID" value="Csa_3G736830"/>
</dbReference>
<dbReference type="GO" id="GO:0008017">
    <property type="term" value="F:microtubule binding"/>
    <property type="evidence" value="ECO:0007669"/>
    <property type="project" value="InterPro"/>
</dbReference>
<feature type="compositionally biased region" description="Basic and acidic residues" evidence="1">
    <location>
        <begin position="322"/>
        <end position="337"/>
    </location>
</feature>
<dbReference type="KEGG" id="csv:101212212"/>
<reference evidence="2 3" key="1">
    <citation type="journal article" date="2009" name="Nat. Genet.">
        <title>The genome of the cucumber, Cucumis sativus L.</title>
        <authorList>
            <person name="Huang S."/>
            <person name="Li R."/>
            <person name="Zhang Z."/>
            <person name="Li L."/>
            <person name="Gu X."/>
            <person name="Fan W."/>
            <person name="Lucas W.J."/>
            <person name="Wang X."/>
            <person name="Xie B."/>
            <person name="Ni P."/>
            <person name="Ren Y."/>
            <person name="Zhu H."/>
            <person name="Li J."/>
            <person name="Lin K."/>
            <person name="Jin W."/>
            <person name="Fei Z."/>
            <person name="Li G."/>
            <person name="Staub J."/>
            <person name="Kilian A."/>
            <person name="van der Vossen E.A."/>
            <person name="Wu Y."/>
            <person name="Guo J."/>
            <person name="He J."/>
            <person name="Jia Z."/>
            <person name="Ren Y."/>
            <person name="Tian G."/>
            <person name="Lu Y."/>
            <person name="Ruan J."/>
            <person name="Qian W."/>
            <person name="Wang M."/>
            <person name="Huang Q."/>
            <person name="Li B."/>
            <person name="Xuan Z."/>
            <person name="Cao J."/>
            <person name="Asan"/>
            <person name="Wu Z."/>
            <person name="Zhang J."/>
            <person name="Cai Q."/>
            <person name="Bai Y."/>
            <person name="Zhao B."/>
            <person name="Han Y."/>
            <person name="Li Y."/>
            <person name="Li X."/>
            <person name="Wang S."/>
            <person name="Shi Q."/>
            <person name="Liu S."/>
            <person name="Cho W.K."/>
            <person name="Kim J.Y."/>
            <person name="Xu Y."/>
            <person name="Heller-Uszynska K."/>
            <person name="Miao H."/>
            <person name="Cheng Z."/>
            <person name="Zhang S."/>
            <person name="Wu J."/>
            <person name="Yang Y."/>
            <person name="Kang H."/>
            <person name="Li M."/>
            <person name="Liang H."/>
            <person name="Ren X."/>
            <person name="Shi Z."/>
            <person name="Wen M."/>
            <person name="Jian M."/>
            <person name="Yang H."/>
            <person name="Zhang G."/>
            <person name="Yang Z."/>
            <person name="Chen R."/>
            <person name="Liu S."/>
            <person name="Li J."/>
            <person name="Ma L."/>
            <person name="Liu H."/>
            <person name="Zhou Y."/>
            <person name="Zhao J."/>
            <person name="Fang X."/>
            <person name="Li G."/>
            <person name="Fang L."/>
            <person name="Li Y."/>
            <person name="Liu D."/>
            <person name="Zheng H."/>
            <person name="Zhang Y."/>
            <person name="Qin N."/>
            <person name="Li Z."/>
            <person name="Yang G."/>
            <person name="Yang S."/>
            <person name="Bolund L."/>
            <person name="Kristiansen K."/>
            <person name="Zheng H."/>
            <person name="Li S."/>
            <person name="Zhang X."/>
            <person name="Yang H."/>
            <person name="Wang J."/>
            <person name="Sun R."/>
            <person name="Zhang B."/>
            <person name="Jiang S."/>
            <person name="Wang J."/>
            <person name="Du Y."/>
            <person name="Li S."/>
        </authorList>
    </citation>
    <scope>NUCLEOTIDE SEQUENCE [LARGE SCALE GENOMIC DNA]</scope>
    <source>
        <strain evidence="3">cv. 9930</strain>
    </source>
</reference>
<organism evidence="2 3">
    <name type="scientific">Cucumis sativus</name>
    <name type="common">Cucumber</name>
    <dbReference type="NCBI Taxonomy" id="3659"/>
    <lineage>
        <taxon>Eukaryota</taxon>
        <taxon>Viridiplantae</taxon>
        <taxon>Streptophyta</taxon>
        <taxon>Embryophyta</taxon>
        <taxon>Tracheophyta</taxon>
        <taxon>Spermatophyta</taxon>
        <taxon>Magnoliopsida</taxon>
        <taxon>eudicotyledons</taxon>
        <taxon>Gunneridae</taxon>
        <taxon>Pentapetalae</taxon>
        <taxon>rosids</taxon>
        <taxon>fabids</taxon>
        <taxon>Cucurbitales</taxon>
        <taxon>Cucurbitaceae</taxon>
        <taxon>Benincaseae</taxon>
        <taxon>Cucumis</taxon>
    </lineage>
</organism>
<evidence type="ECO:0000313" key="2">
    <source>
        <dbReference type="EMBL" id="KGN58935.1"/>
    </source>
</evidence>
<evidence type="ECO:0000313" key="3">
    <source>
        <dbReference type="Proteomes" id="UP000029981"/>
    </source>
</evidence>
<feature type="compositionally biased region" description="Low complexity" evidence="1">
    <location>
        <begin position="428"/>
        <end position="439"/>
    </location>
</feature>
<feature type="compositionally biased region" description="Basic and acidic residues" evidence="1">
    <location>
        <begin position="402"/>
        <end position="414"/>
    </location>
</feature>
<name>A0A0A0LAC4_CUCSA</name>
<dbReference type="Proteomes" id="UP000029981">
    <property type="component" value="Chromosome 3"/>
</dbReference>
<sequence length="617" mass="66102">MDAVGADPDRRFCRLSLIDFASEDDFLLPSPSCDLHDVSSLDITNEDEEHDRIRQSGAIDCSRIDERTDGFEQREDKPQLVPSSEPEAIKRNGKYNLRKSLAWDSAFFTSAGFLDPEEFTSMIAPVGRNEKRVLPIISEDVQKSSDSISTLESEIMPLESIEGNLFEDVRASIQKSSRIVGKANSRTKVEPGRQEAQKPPSAGRLDLTSQNKMKDRSASSKLPDALQGPGKTIKQNSSQPRGGQQLKAVGRLPSSSLSSKKPSLGHNPTATAKDGTISGTRPADRRDSVSLRTTAHRPTRISTSAKSAQKTSSDVSTSSSDKVGKSSSKDVRKKTECKALPSSGVQKTPSRVTSKVTSPFGKSRLSSKFASGISPASSISEWSTESSSSPRVSLHSISSKRISTDSEASHDGRNHPVGPHTQTTGLLSQSVKKASSQSSILPPASVKPSGLRLPSPKIGYFDGSKTSSTKSNLAVPGGMTKIGAGNVSTNGGESKIKPSKLQPARLLPKSTTRANPTMNLKSHKSSATKMSKTKALDQKVKELHREGSNTDLHDSDACAESNDISGAMREEMTKENEACSNANETLTTNSAGENLTTIHRTSRPNVDGMVIGSISKK</sequence>
<feature type="compositionally biased region" description="Basic and acidic residues" evidence="1">
    <location>
        <begin position="187"/>
        <end position="196"/>
    </location>
</feature>
<reference evidence="2 3" key="4">
    <citation type="journal article" date="2011" name="BMC Genomics">
        <title>RNA-Seq improves annotation of protein-coding genes in the cucumber genome.</title>
        <authorList>
            <person name="Li Z."/>
            <person name="Zhang Z."/>
            <person name="Yan P."/>
            <person name="Huang S."/>
            <person name="Fei Z."/>
            <person name="Lin K."/>
        </authorList>
    </citation>
    <scope>NUCLEOTIDE SEQUENCE [LARGE SCALE GENOMIC DNA]</scope>
    <source>
        <strain evidence="3">cv. 9930</strain>
    </source>
</reference>